<proteinExistence type="predicted"/>
<feature type="region of interest" description="Disordered" evidence="2">
    <location>
        <begin position="149"/>
        <end position="168"/>
    </location>
</feature>
<feature type="region of interest" description="Disordered" evidence="2">
    <location>
        <begin position="754"/>
        <end position="780"/>
    </location>
</feature>
<reference evidence="3" key="1">
    <citation type="submission" date="2020-06" db="EMBL/GenBank/DDBJ databases">
        <authorList>
            <consortium name="Plant Systems Biology data submission"/>
        </authorList>
    </citation>
    <scope>NUCLEOTIDE SEQUENCE</scope>
    <source>
        <strain evidence="3">D6</strain>
    </source>
</reference>
<feature type="compositionally biased region" description="Polar residues" evidence="2">
    <location>
        <begin position="1163"/>
        <end position="1173"/>
    </location>
</feature>
<feature type="compositionally biased region" description="Basic and acidic residues" evidence="2">
    <location>
        <begin position="42"/>
        <end position="52"/>
    </location>
</feature>
<evidence type="ECO:0000313" key="4">
    <source>
        <dbReference type="Proteomes" id="UP001153069"/>
    </source>
</evidence>
<organism evidence="3 4">
    <name type="scientific">Seminavis robusta</name>
    <dbReference type="NCBI Taxonomy" id="568900"/>
    <lineage>
        <taxon>Eukaryota</taxon>
        <taxon>Sar</taxon>
        <taxon>Stramenopiles</taxon>
        <taxon>Ochrophyta</taxon>
        <taxon>Bacillariophyta</taxon>
        <taxon>Bacillariophyceae</taxon>
        <taxon>Bacillariophycidae</taxon>
        <taxon>Naviculales</taxon>
        <taxon>Naviculaceae</taxon>
        <taxon>Seminavis</taxon>
    </lineage>
</organism>
<feature type="region of interest" description="Disordered" evidence="2">
    <location>
        <begin position="42"/>
        <end position="62"/>
    </location>
</feature>
<feature type="region of interest" description="Disordered" evidence="2">
    <location>
        <begin position="1117"/>
        <end position="1191"/>
    </location>
</feature>
<evidence type="ECO:0000256" key="1">
    <source>
        <dbReference type="SAM" id="Coils"/>
    </source>
</evidence>
<keyword evidence="1" id="KW-0175">Coiled coil</keyword>
<feature type="region of interest" description="Disordered" evidence="2">
    <location>
        <begin position="1481"/>
        <end position="1522"/>
    </location>
</feature>
<evidence type="ECO:0000256" key="2">
    <source>
        <dbReference type="SAM" id="MobiDB-lite"/>
    </source>
</evidence>
<keyword evidence="4" id="KW-1185">Reference proteome</keyword>
<dbReference type="Proteomes" id="UP001153069">
    <property type="component" value="Unassembled WGS sequence"/>
</dbReference>
<gene>
    <name evidence="3" type="ORF">SEMRO_247_G098180.1</name>
</gene>
<evidence type="ECO:0000313" key="3">
    <source>
        <dbReference type="EMBL" id="CAB9505910.1"/>
    </source>
</evidence>
<accession>A0A9N8DSH2</accession>
<dbReference type="PANTHER" id="PTHR23159">
    <property type="entry name" value="CENTROSOMAL PROTEIN 2"/>
    <property type="match status" value="1"/>
</dbReference>
<feature type="coiled-coil region" evidence="1">
    <location>
        <begin position="1319"/>
        <end position="1375"/>
    </location>
</feature>
<name>A0A9N8DSH2_9STRA</name>
<comment type="caution">
    <text evidence="3">The sequence shown here is derived from an EMBL/GenBank/DDBJ whole genome shotgun (WGS) entry which is preliminary data.</text>
</comment>
<dbReference type="PANTHER" id="PTHR23159:SF31">
    <property type="entry name" value="CENTROSOME-ASSOCIATED PROTEIN CEP250 ISOFORM X1"/>
    <property type="match status" value="1"/>
</dbReference>
<protein>
    <submittedName>
        <fullName evidence="3">Uncharacterized protein</fullName>
    </submittedName>
</protein>
<feature type="coiled-coil region" evidence="1">
    <location>
        <begin position="891"/>
        <end position="958"/>
    </location>
</feature>
<dbReference type="EMBL" id="CAICTM010000246">
    <property type="protein sequence ID" value="CAB9505910.1"/>
    <property type="molecule type" value="Genomic_DNA"/>
</dbReference>
<sequence length="1522" mass="162923">MEAKEQTWQKERESLVKDSFATLQAKFYEVQAENMELRALRVKEQPQPETKGRPFPPPPNFISASMAEAEAKKQLFPPPPNFISASMAEAEARKKQFPPPPNFVSASMAKEAGMDTGDTAAASASAPGGMGDVNTAMAILAARNRSIESKKSPGAAAVGSQDQPKSMGFVPPPMPNFISASMAKEAEMAKGTSFPPPPNFISASMAEAEAKKQLFPPPPNFISASMAEEEARKNFPPPPNFISASMAKEAGMDTSTAVAAPGGMGDVDTAMAILAARNRSIASKKSPLPLAAGAPDQPKSRGFVPPPMPNFISASMAAQADEQKRTSFPPPPNFISASMTEAEAKKRLFPPPSNFISASMAEAEATRKAFPPPPNFISASMAKGAGEASGAPTGMSVPGDPGDVNTAMAILAARNRSNGGKAGSTADLEARFHQVVSEMQELKIALDMERKQWQQERESLVRNSFANLQSKFHEVKAENQELRTLLEYQQQEVVEEVEIEGRSFFPPPPNFISASMVQKAQAQQGRNFPPPPNFISASMAEEEARKKNFPPPPNFISASMAKEAGMDTSTAVAAPGGMGDVNTAMAILAARNRSIASKKSPSPLAAGLQDQPKSKGFVPPPMPNFISASMAKHADEQKRTSFPPPPNFISASMAQKKQISFPPPPNFISASMAEAEAKSNAFPPPPNVISASMEKDAGMMTSGARSSSVSGDAGDVNTAMAILAARNAGTTNRTVPVGDLEAKYQQLSIASKKSPGAFAAGSPDQPRSRGFVPPPMPNFISASMAKEADKQKRTSFPPPPNFISASMAEAEAEKQLFPPPPNFISASMAEEEARKKNFPPPPNFISASMAKEAGMDTSTAVAAPGGMGDVNTAMAILAARNAGNTNRNVPVGDLEAKYQQLLAEKEELRASLKTKEQDWQRERENLVKNSVACLEARFQDIKQEKEELETLLSAERTLWKKERETLVQMTHDPLPASFCSASIAQKAQAQQGRTFPPPPNFISASMAESESKKQLFPPPPNFISASMAAEEARKKQFPPPPNFISASMAKEAAMDTTAVAASGHSGDINTAMAILAARNRSIASKKSPVPVAAGSQDMSKGFVPPPMPNFISASMAKEAEARRSFPSTTKLHQCQHGRSRGQEAAVPTTTQLHQCQHGRSRGQKLTTTTQLHSASMAEAEARKKNFPPPPNFISASMAKEAAKAQGIFATSYAQLHQCKLAKEADEQKRSCFPPPPNFISASMAEAEAKKQLFPPPPNFISASMAKEAGMELGGSSRVSVVGDVGDVNTAMAILAARNRETSGKTSVTKHLEARYHEMVAEMRQLKGALEMERVQWQQEREALVRNSFGKLQSKFHEVNAENEALRALLENQQQEVVEEVDIAGRSFFPPPPNFISASMVQKAQTQQGRNFPPPPNFISASMAEEEARKKNFPPPPNFISASMAKEAGMDTSTAIATPGGIGDVNTAMAILAARNRSIASKKSPGAFAAGSPDQPKSRGFWPPPMPTSSVQAWPKKQMSKEN</sequence>